<evidence type="ECO:0000313" key="2">
    <source>
        <dbReference type="EMBL" id="MDV4190300.1"/>
    </source>
</evidence>
<dbReference type="RefSeq" id="WP_317277250.1">
    <property type="nucleotide sequence ID" value="NZ_JAWJWH010000027.1"/>
</dbReference>
<dbReference type="Proteomes" id="UP001187203">
    <property type="component" value="Unassembled WGS sequence"/>
</dbReference>
<reference evidence="3" key="1">
    <citation type="journal article" date="2023" name="Int. J. Mol. Sci.">
        <title>Genomic and Metabolic Characterization of Plant Growth-Promoting Rhizobacteria Isolated from Nodules of Clovers Grown in Non-Farmed Soil.</title>
        <authorList>
            <person name="Wojcik M."/>
            <person name="Koper P."/>
            <person name="Zebracki K."/>
            <person name="Marczak M."/>
            <person name="Mazur A."/>
        </authorList>
    </citation>
    <scope>NUCLEOTIDE SEQUENCE [LARGE SCALE GENOMIC DNA]</scope>
    <source>
        <strain evidence="3">KB12</strain>
    </source>
</reference>
<gene>
    <name evidence="2" type="ORF">R1523_32930</name>
</gene>
<proteinExistence type="predicted"/>
<evidence type="ECO:0000256" key="1">
    <source>
        <dbReference type="SAM" id="MobiDB-lite"/>
    </source>
</evidence>
<sequence length="116" mass="12618">MTKKTKGSATAPTVPSHGSNISEKEKAMNKDTSIIASMKKLVLTRRSALGLLAVSAVPCVTAAVDPEQTIKSAKERAEHHLAELRTALEEEFNKPFKAEILWDVEAAVLFGRTERS</sequence>
<accession>A0ABU3YWQ7</accession>
<keyword evidence="3" id="KW-1185">Reference proteome</keyword>
<feature type="compositionally biased region" description="Polar residues" evidence="1">
    <location>
        <begin position="7"/>
        <end position="21"/>
    </location>
</feature>
<organism evidence="2 3">
    <name type="scientific">Rhizobium brockwellii</name>
    <dbReference type="NCBI Taxonomy" id="3019932"/>
    <lineage>
        <taxon>Bacteria</taxon>
        <taxon>Pseudomonadati</taxon>
        <taxon>Pseudomonadota</taxon>
        <taxon>Alphaproteobacteria</taxon>
        <taxon>Hyphomicrobiales</taxon>
        <taxon>Rhizobiaceae</taxon>
        <taxon>Rhizobium/Agrobacterium group</taxon>
        <taxon>Rhizobium</taxon>
    </lineage>
</organism>
<protein>
    <submittedName>
        <fullName evidence="2">Uncharacterized protein</fullName>
    </submittedName>
</protein>
<evidence type="ECO:0000313" key="3">
    <source>
        <dbReference type="Proteomes" id="UP001187203"/>
    </source>
</evidence>
<dbReference type="EMBL" id="JAWJWI010000027">
    <property type="protein sequence ID" value="MDV4190300.1"/>
    <property type="molecule type" value="Genomic_DNA"/>
</dbReference>
<comment type="caution">
    <text evidence="2">The sequence shown here is derived from an EMBL/GenBank/DDBJ whole genome shotgun (WGS) entry which is preliminary data.</text>
</comment>
<name>A0ABU3YWQ7_9HYPH</name>
<feature type="region of interest" description="Disordered" evidence="1">
    <location>
        <begin position="1"/>
        <end position="29"/>
    </location>
</feature>